<evidence type="ECO:0000313" key="4">
    <source>
        <dbReference type="Proteomes" id="UP000006222"/>
    </source>
</evidence>
<dbReference type="AlphaFoldDB" id="F2B0M6"/>
<dbReference type="Proteomes" id="UP000006222">
    <property type="component" value="Unassembled WGS sequence"/>
</dbReference>
<comment type="caution">
    <text evidence="3">The sequence shown here is derived from an EMBL/GenBank/DDBJ whole genome shotgun (WGS) entry which is preliminary data.</text>
</comment>
<dbReference type="PATRIC" id="fig|991778.3.peg.5870"/>
<reference evidence="3 4" key="1">
    <citation type="journal article" date="2013" name="Mar. Genomics">
        <title>Expression of sulfatases in Rhodopirellula baltica and the diversity of sulfatases in the genus Rhodopirellula.</title>
        <authorList>
            <person name="Wegner C.E."/>
            <person name="Richter-Heitmann T."/>
            <person name="Klindworth A."/>
            <person name="Klockow C."/>
            <person name="Richter M."/>
            <person name="Achstetter T."/>
            <person name="Glockner F.O."/>
            <person name="Harder J."/>
        </authorList>
    </citation>
    <scope>NUCLEOTIDE SEQUENCE [LARGE SCALE GENOMIC DNA]</scope>
    <source>
        <strain evidence="3 4">WH47</strain>
    </source>
</reference>
<proteinExistence type="predicted"/>
<feature type="region of interest" description="Disordered" evidence="1">
    <location>
        <begin position="1"/>
        <end position="20"/>
    </location>
</feature>
<sequence>MEQNAIDGGSSARRCKGSNSWRKQMSSVAQLQAWTTPRRPQLRCAAYARMSSNPYQSPDSRSDATLPTSTTGNRFIRITIYTHLVIVALTGLAMTHDTQSVIWSPAWEPILEIALLIGLLGLFVCPVVLLVAVWRSSLSPSRRFAALAVGGGIAFAHLIALLPSVQ</sequence>
<organism evidence="3 4">
    <name type="scientific">Rhodopirellula baltica WH47</name>
    <dbReference type="NCBI Taxonomy" id="991778"/>
    <lineage>
        <taxon>Bacteria</taxon>
        <taxon>Pseudomonadati</taxon>
        <taxon>Planctomycetota</taxon>
        <taxon>Planctomycetia</taxon>
        <taxon>Pirellulales</taxon>
        <taxon>Pirellulaceae</taxon>
        <taxon>Rhodopirellula</taxon>
    </lineage>
</organism>
<name>F2B0M6_RHOBT</name>
<protein>
    <submittedName>
        <fullName evidence="3">Uncharacterized protein</fullName>
    </submittedName>
</protein>
<feature type="transmembrane region" description="Helical" evidence="2">
    <location>
        <begin position="144"/>
        <end position="165"/>
    </location>
</feature>
<keyword evidence="2" id="KW-1133">Transmembrane helix</keyword>
<evidence type="ECO:0000256" key="2">
    <source>
        <dbReference type="SAM" id="Phobius"/>
    </source>
</evidence>
<dbReference type="EMBL" id="AFAR01000286">
    <property type="protein sequence ID" value="EGF24503.1"/>
    <property type="molecule type" value="Genomic_DNA"/>
</dbReference>
<evidence type="ECO:0000256" key="1">
    <source>
        <dbReference type="SAM" id="MobiDB-lite"/>
    </source>
</evidence>
<evidence type="ECO:0000313" key="3">
    <source>
        <dbReference type="EMBL" id="EGF24503.1"/>
    </source>
</evidence>
<keyword evidence="2" id="KW-0472">Membrane</keyword>
<feature type="transmembrane region" description="Helical" evidence="2">
    <location>
        <begin position="113"/>
        <end position="132"/>
    </location>
</feature>
<gene>
    <name evidence="3" type="ORF">RBWH47_05313</name>
</gene>
<feature type="transmembrane region" description="Helical" evidence="2">
    <location>
        <begin position="75"/>
        <end position="93"/>
    </location>
</feature>
<keyword evidence="2" id="KW-0812">Transmembrane</keyword>
<accession>F2B0M6</accession>